<evidence type="ECO:0000256" key="6">
    <source>
        <dbReference type="ARBA" id="ARBA00022777"/>
    </source>
</evidence>
<feature type="domain" description="Histidine kinase" evidence="10">
    <location>
        <begin position="148"/>
        <end position="362"/>
    </location>
</feature>
<keyword evidence="7" id="KW-0067">ATP-binding</keyword>
<dbReference type="Pfam" id="PF07568">
    <property type="entry name" value="HisKA_2"/>
    <property type="match status" value="1"/>
</dbReference>
<dbReference type="PROSITE" id="PS50109">
    <property type="entry name" value="HIS_KIN"/>
    <property type="match status" value="1"/>
</dbReference>
<name>A0A248JTU3_9PROT</name>
<gene>
    <name evidence="11" type="ORF">Y958_14285</name>
</gene>
<evidence type="ECO:0000256" key="5">
    <source>
        <dbReference type="ARBA" id="ARBA00022741"/>
    </source>
</evidence>
<dbReference type="InterPro" id="IPR005467">
    <property type="entry name" value="His_kinase_dom"/>
</dbReference>
<evidence type="ECO:0000256" key="4">
    <source>
        <dbReference type="ARBA" id="ARBA00022679"/>
    </source>
</evidence>
<dbReference type="EC" id="2.7.13.3" evidence="2"/>
<keyword evidence="9" id="KW-0812">Transmembrane</keyword>
<dbReference type="InterPro" id="IPR011495">
    <property type="entry name" value="Sig_transdc_His_kin_sub2_dim/P"/>
</dbReference>
<keyword evidence="12" id="KW-1185">Reference proteome</keyword>
<evidence type="ECO:0000313" key="12">
    <source>
        <dbReference type="Proteomes" id="UP000197153"/>
    </source>
</evidence>
<evidence type="ECO:0000259" key="10">
    <source>
        <dbReference type="PROSITE" id="PS50109"/>
    </source>
</evidence>
<keyword evidence="9" id="KW-1133">Transmembrane helix</keyword>
<evidence type="ECO:0000256" key="7">
    <source>
        <dbReference type="ARBA" id="ARBA00022840"/>
    </source>
</evidence>
<dbReference type="Pfam" id="PF02518">
    <property type="entry name" value="HATPase_c"/>
    <property type="match status" value="1"/>
</dbReference>
<dbReference type="Proteomes" id="UP000197153">
    <property type="component" value="Chromosome 2"/>
</dbReference>
<keyword evidence="5" id="KW-0547">Nucleotide-binding</keyword>
<reference evidence="11 12" key="1">
    <citation type="submission" date="2017-06" db="EMBL/GenBank/DDBJ databases">
        <title>Complete genome sequence of Nitrospirillum amazonense strain CBAmC, an endophytic nitrogen-fixing and plant growth-promoting bacterium, isolated from sugarcane.</title>
        <authorList>
            <person name="Schwab S."/>
            <person name="dos Santos Teixeira K.R."/>
            <person name="Simoes Araujo J.L."/>
            <person name="Soares Vidal M."/>
            <person name="Borges de Freitas H.R."/>
            <person name="Rivello Crivelaro A.L."/>
            <person name="Bueno de Camargo Nunes A."/>
            <person name="dos Santos C.M."/>
            <person name="Palmeira da Silva Rosa D."/>
            <person name="da Silva Padilha D."/>
            <person name="da Silva E."/>
            <person name="Araujo Terra L."/>
            <person name="Soares Mendes V."/>
            <person name="Farinelli L."/>
            <person name="Magalhaes Cruz L."/>
            <person name="Baldani J.I."/>
        </authorList>
    </citation>
    <scope>NUCLEOTIDE SEQUENCE [LARGE SCALE GENOMIC DNA]</scope>
    <source>
        <strain evidence="11 12">CBAmC</strain>
    </source>
</reference>
<feature type="transmembrane region" description="Helical" evidence="9">
    <location>
        <begin position="108"/>
        <end position="128"/>
    </location>
</feature>
<evidence type="ECO:0000256" key="9">
    <source>
        <dbReference type="SAM" id="Phobius"/>
    </source>
</evidence>
<proteinExistence type="predicted"/>
<evidence type="ECO:0000256" key="1">
    <source>
        <dbReference type="ARBA" id="ARBA00000085"/>
    </source>
</evidence>
<feature type="region of interest" description="Disordered" evidence="8">
    <location>
        <begin position="289"/>
        <end position="326"/>
    </location>
</feature>
<comment type="catalytic activity">
    <reaction evidence="1">
        <text>ATP + protein L-histidine = ADP + protein N-phospho-L-histidine.</text>
        <dbReference type="EC" id="2.7.13.3"/>
    </reaction>
</comment>
<dbReference type="InterPro" id="IPR036890">
    <property type="entry name" value="HATPase_C_sf"/>
</dbReference>
<dbReference type="SMART" id="SM00387">
    <property type="entry name" value="HATPase_c"/>
    <property type="match status" value="1"/>
</dbReference>
<dbReference type="SUPFAM" id="SSF55874">
    <property type="entry name" value="ATPase domain of HSP90 chaperone/DNA topoisomerase II/histidine kinase"/>
    <property type="match status" value="1"/>
</dbReference>
<feature type="transmembrane region" description="Helical" evidence="9">
    <location>
        <begin position="20"/>
        <end position="37"/>
    </location>
</feature>
<dbReference type="InterPro" id="IPR003594">
    <property type="entry name" value="HATPase_dom"/>
</dbReference>
<dbReference type="Gene3D" id="3.30.565.10">
    <property type="entry name" value="Histidine kinase-like ATPase, C-terminal domain"/>
    <property type="match status" value="1"/>
</dbReference>
<dbReference type="AlphaFoldDB" id="A0A248JTU3"/>
<dbReference type="GO" id="GO:0004673">
    <property type="term" value="F:protein histidine kinase activity"/>
    <property type="evidence" value="ECO:0007669"/>
    <property type="project" value="UniProtKB-EC"/>
</dbReference>
<feature type="transmembrane region" description="Helical" evidence="9">
    <location>
        <begin position="49"/>
        <end position="71"/>
    </location>
</feature>
<evidence type="ECO:0000256" key="8">
    <source>
        <dbReference type="SAM" id="MobiDB-lite"/>
    </source>
</evidence>
<organism evidence="11 12">
    <name type="scientific">Nitrospirillum viridazoti CBAmc</name>
    <dbReference type="NCBI Taxonomy" id="1441467"/>
    <lineage>
        <taxon>Bacteria</taxon>
        <taxon>Pseudomonadati</taxon>
        <taxon>Pseudomonadota</taxon>
        <taxon>Alphaproteobacteria</taxon>
        <taxon>Rhodospirillales</taxon>
        <taxon>Azospirillaceae</taxon>
        <taxon>Nitrospirillum</taxon>
        <taxon>Nitrospirillum viridazoti</taxon>
    </lineage>
</organism>
<evidence type="ECO:0000256" key="2">
    <source>
        <dbReference type="ARBA" id="ARBA00012438"/>
    </source>
</evidence>
<keyword evidence="6" id="KW-0418">Kinase</keyword>
<accession>A0A248JTU3</accession>
<protein>
    <recommendedName>
        <fullName evidence="2">histidine kinase</fullName>
        <ecNumber evidence="2">2.7.13.3</ecNumber>
    </recommendedName>
</protein>
<keyword evidence="4" id="KW-0808">Transferase</keyword>
<keyword evidence="9" id="KW-0472">Membrane</keyword>
<dbReference type="RefSeq" id="WP_088872761.1">
    <property type="nucleotide sequence ID" value="NZ_CP022111.1"/>
</dbReference>
<dbReference type="PANTHER" id="PTHR41523">
    <property type="entry name" value="TWO-COMPONENT SYSTEM SENSOR PROTEIN"/>
    <property type="match status" value="1"/>
</dbReference>
<evidence type="ECO:0000256" key="3">
    <source>
        <dbReference type="ARBA" id="ARBA00022553"/>
    </source>
</evidence>
<dbReference type="KEGG" id="nao:Y958_14285"/>
<dbReference type="EMBL" id="CP022111">
    <property type="protein sequence ID" value="ASG22143.1"/>
    <property type="molecule type" value="Genomic_DNA"/>
</dbReference>
<keyword evidence="3" id="KW-0597">Phosphoprotein</keyword>
<dbReference type="GO" id="GO:0005524">
    <property type="term" value="F:ATP binding"/>
    <property type="evidence" value="ECO:0007669"/>
    <property type="project" value="UniProtKB-KW"/>
</dbReference>
<evidence type="ECO:0000313" key="11">
    <source>
        <dbReference type="EMBL" id="ASG22143.1"/>
    </source>
</evidence>
<dbReference type="PANTHER" id="PTHR41523:SF8">
    <property type="entry name" value="ETHYLENE RESPONSE SENSOR PROTEIN"/>
    <property type="match status" value="1"/>
</dbReference>
<sequence>MKPFITTFLSLRRRPAPVRYAGAALLVCLAFGVRIALDDVLDGYPVVHFFPALVLGTLWFGVGPGLVAVVLSTTLALPFFAPADDGIPWTQQLATLPDRLSALPPKGWAGPALFVVTSLVVVSIIAALHDALDTLAAGEQQQAMLLREIYHRIRNDLQSVSSLLMVAESRAGAKEAGELAKAGERVRVLGLVYSSLQRLQREPFVPARAFLGQLVENLAAAHVAGRPITFTVEVEDLKLPQRAAVTLGLAANELLTNALKYAFPAGRPGTVAVRLGTEGQRWVLRVEDDGVGLPPPAANGESPATTAGPAEDSGTNGNHHPRPARTGLGHLLLEQLARQCGGQLGQVSDGGVKAWMAVPATPEATAL</sequence>